<accession>A0ABR4I9U2</accession>
<keyword evidence="2" id="KW-1185">Reference proteome</keyword>
<reference evidence="1 2" key="1">
    <citation type="submission" date="2024-07" db="EMBL/GenBank/DDBJ databases">
        <title>Section-level genome sequencing and comparative genomics of Aspergillus sections Usti and Cavernicolus.</title>
        <authorList>
            <consortium name="Lawrence Berkeley National Laboratory"/>
            <person name="Nybo J.L."/>
            <person name="Vesth T.C."/>
            <person name="Theobald S."/>
            <person name="Frisvad J.C."/>
            <person name="Larsen T.O."/>
            <person name="Kjaerboelling I."/>
            <person name="Rothschild-Mancinelli K."/>
            <person name="Lyhne E.K."/>
            <person name="Kogle M.E."/>
            <person name="Barry K."/>
            <person name="Clum A."/>
            <person name="Na H."/>
            <person name="Ledsgaard L."/>
            <person name="Lin J."/>
            <person name="Lipzen A."/>
            <person name="Kuo A."/>
            <person name="Riley R."/>
            <person name="Mondo S."/>
            <person name="LaButti K."/>
            <person name="Haridas S."/>
            <person name="Pangalinan J."/>
            <person name="Salamov A.A."/>
            <person name="Simmons B.A."/>
            <person name="Magnuson J.K."/>
            <person name="Chen J."/>
            <person name="Drula E."/>
            <person name="Henrissat B."/>
            <person name="Wiebenga A."/>
            <person name="Lubbers R.J."/>
            <person name="Gomes A.C."/>
            <person name="Makela M.R."/>
            <person name="Stajich J."/>
            <person name="Grigoriev I.V."/>
            <person name="Mortensen U.H."/>
            <person name="De vries R.P."/>
            <person name="Baker S.E."/>
            <person name="Andersen M.R."/>
        </authorList>
    </citation>
    <scope>NUCLEOTIDE SEQUENCE [LARGE SCALE GENOMIC DNA]</scope>
    <source>
        <strain evidence="1 2">CBS 600.67</strain>
    </source>
</reference>
<sequence>MGFRRRAGKSKGDKLRCRNLEEGQKLETAVVFFIPSLLSCCFLAPGELSDTGGDVRVYICGNLVKMGIGSLFRLSTRVGWDGGVVFDVVVLR</sequence>
<proteinExistence type="predicted"/>
<comment type="caution">
    <text evidence="1">The sequence shown here is derived from an EMBL/GenBank/DDBJ whole genome shotgun (WGS) entry which is preliminary data.</text>
</comment>
<evidence type="ECO:0000313" key="2">
    <source>
        <dbReference type="Proteomes" id="UP001610335"/>
    </source>
</evidence>
<evidence type="ECO:0000313" key="1">
    <source>
        <dbReference type="EMBL" id="KAL2824520.1"/>
    </source>
</evidence>
<gene>
    <name evidence="1" type="ORF">BDW59DRAFT_147456</name>
</gene>
<name>A0ABR4I9U2_9EURO</name>
<organism evidence="1 2">
    <name type="scientific">Aspergillus cavernicola</name>
    <dbReference type="NCBI Taxonomy" id="176166"/>
    <lineage>
        <taxon>Eukaryota</taxon>
        <taxon>Fungi</taxon>
        <taxon>Dikarya</taxon>
        <taxon>Ascomycota</taxon>
        <taxon>Pezizomycotina</taxon>
        <taxon>Eurotiomycetes</taxon>
        <taxon>Eurotiomycetidae</taxon>
        <taxon>Eurotiales</taxon>
        <taxon>Aspergillaceae</taxon>
        <taxon>Aspergillus</taxon>
        <taxon>Aspergillus subgen. Nidulantes</taxon>
    </lineage>
</organism>
<dbReference type="EMBL" id="JBFXLS010000043">
    <property type="protein sequence ID" value="KAL2824520.1"/>
    <property type="molecule type" value="Genomic_DNA"/>
</dbReference>
<protein>
    <submittedName>
        <fullName evidence="1">Uncharacterized protein</fullName>
    </submittedName>
</protein>
<dbReference type="Proteomes" id="UP001610335">
    <property type="component" value="Unassembled WGS sequence"/>
</dbReference>